<accession>A0A812SBQ4</accession>
<feature type="transmembrane region" description="Helical" evidence="1">
    <location>
        <begin position="7"/>
        <end position="30"/>
    </location>
</feature>
<evidence type="ECO:0000313" key="2">
    <source>
        <dbReference type="EMBL" id="CAE7469066.1"/>
    </source>
</evidence>
<reference evidence="2" key="1">
    <citation type="submission" date="2021-02" db="EMBL/GenBank/DDBJ databases">
        <authorList>
            <person name="Dougan E. K."/>
            <person name="Rhodes N."/>
            <person name="Thang M."/>
            <person name="Chan C."/>
        </authorList>
    </citation>
    <scope>NUCLEOTIDE SEQUENCE</scope>
</reference>
<feature type="transmembrane region" description="Helical" evidence="1">
    <location>
        <begin position="153"/>
        <end position="171"/>
    </location>
</feature>
<dbReference type="Proteomes" id="UP000604046">
    <property type="component" value="Unassembled WGS sequence"/>
</dbReference>
<evidence type="ECO:0000313" key="3">
    <source>
        <dbReference type="Proteomes" id="UP000604046"/>
    </source>
</evidence>
<evidence type="ECO:0000256" key="1">
    <source>
        <dbReference type="SAM" id="Phobius"/>
    </source>
</evidence>
<keyword evidence="1" id="KW-0812">Transmembrane</keyword>
<proteinExistence type="predicted"/>
<dbReference type="OrthoDB" id="442151at2759"/>
<feature type="transmembrane region" description="Helical" evidence="1">
    <location>
        <begin position="92"/>
        <end position="113"/>
    </location>
</feature>
<dbReference type="InterPro" id="IPR018750">
    <property type="entry name" value="DUF2306_membrane"/>
</dbReference>
<keyword evidence="1" id="KW-0472">Membrane</keyword>
<dbReference type="EMBL" id="CAJNDS010002425">
    <property type="protein sequence ID" value="CAE7469066.1"/>
    <property type="molecule type" value="Genomic_DNA"/>
</dbReference>
<protein>
    <submittedName>
        <fullName evidence="2">SETD6 protein</fullName>
    </submittedName>
</protein>
<sequence>MALGSKVLNALFVGGAVLVAVYAWAIYGVLTEWLIPLGSMVAPEMSEMFRSEKAAIYVHALSSGFSLTIGPFQVIPSFRQKHMLGHRWAGRVYFLCCLMGSITGIILAFKAQGGAVGKAGFACLGFAWLISNLVGFAAIAFPAIRSVPVHERAMQISCALAYSAVTLRLYLPAAVLNPRHFQAIYAGISWLCWIPNLLVLEIIRCSGKRQQEPSQPKETPEAREDC</sequence>
<feature type="transmembrane region" description="Helical" evidence="1">
    <location>
        <begin position="54"/>
        <end position="72"/>
    </location>
</feature>
<dbReference type="Pfam" id="PF10067">
    <property type="entry name" value="DUF2306"/>
    <property type="match status" value="1"/>
</dbReference>
<keyword evidence="3" id="KW-1185">Reference proteome</keyword>
<keyword evidence="1" id="KW-1133">Transmembrane helix</keyword>
<gene>
    <name evidence="2" type="primary">SETD6</name>
    <name evidence="2" type="ORF">SNAT2548_LOCUS26264</name>
</gene>
<comment type="caution">
    <text evidence="2">The sequence shown here is derived from an EMBL/GenBank/DDBJ whole genome shotgun (WGS) entry which is preliminary data.</text>
</comment>
<name>A0A812SBQ4_9DINO</name>
<feature type="transmembrane region" description="Helical" evidence="1">
    <location>
        <begin position="119"/>
        <end position="141"/>
    </location>
</feature>
<dbReference type="AlphaFoldDB" id="A0A812SBQ4"/>
<organism evidence="2 3">
    <name type="scientific">Symbiodinium natans</name>
    <dbReference type="NCBI Taxonomy" id="878477"/>
    <lineage>
        <taxon>Eukaryota</taxon>
        <taxon>Sar</taxon>
        <taxon>Alveolata</taxon>
        <taxon>Dinophyceae</taxon>
        <taxon>Suessiales</taxon>
        <taxon>Symbiodiniaceae</taxon>
        <taxon>Symbiodinium</taxon>
    </lineage>
</organism>
<feature type="transmembrane region" description="Helical" evidence="1">
    <location>
        <begin position="183"/>
        <end position="203"/>
    </location>
</feature>